<proteinExistence type="predicted"/>
<dbReference type="PANTHER" id="PTHR36395">
    <property type="entry name" value="RING-H2 ZINC FINGER PROTEIN"/>
    <property type="match status" value="1"/>
</dbReference>
<reference evidence="2" key="1">
    <citation type="journal article" date="2010" name="J. Integr. Plant Biol.">
        <title>Insights into the bamboo genome: syntenic relationships to rice and sorghum.</title>
        <authorList>
            <person name="Gui Y.J."/>
            <person name="Zhou Y."/>
            <person name="Wang Y."/>
            <person name="Wang S."/>
            <person name="Wang S.Y."/>
            <person name="Hu Y."/>
            <person name="Bo S.P."/>
            <person name="Chen H."/>
            <person name="Zhou C.P."/>
            <person name="Ma N.X."/>
            <person name="Zhang T.Z."/>
            <person name="Fan L.J."/>
        </authorList>
    </citation>
    <scope>NUCLEOTIDE SEQUENCE</scope>
    <source>
        <tissue evidence="2">Shoot</tissue>
    </source>
</reference>
<dbReference type="EMBL" id="GQ252827">
    <property type="protein sequence ID" value="ADB85305.1"/>
    <property type="molecule type" value="Genomic_DNA"/>
</dbReference>
<organism evidence="2">
    <name type="scientific">Phyllostachys edulis</name>
    <name type="common">Tortoise shell bamboo</name>
    <name type="synonym">Bambusa edulis</name>
    <dbReference type="NCBI Taxonomy" id="38705"/>
    <lineage>
        <taxon>Eukaryota</taxon>
        <taxon>Viridiplantae</taxon>
        <taxon>Streptophyta</taxon>
        <taxon>Embryophyta</taxon>
        <taxon>Tracheophyta</taxon>
        <taxon>Spermatophyta</taxon>
        <taxon>Magnoliopsida</taxon>
        <taxon>Liliopsida</taxon>
        <taxon>Poales</taxon>
        <taxon>Poaceae</taxon>
        <taxon>BOP clade</taxon>
        <taxon>Bambusoideae</taxon>
        <taxon>Arundinarodae</taxon>
        <taxon>Arundinarieae</taxon>
        <taxon>Arundinariinae</taxon>
        <taxon>Phyllostachys</taxon>
    </lineage>
</organism>
<evidence type="ECO:0000256" key="1">
    <source>
        <dbReference type="SAM" id="MobiDB-lite"/>
    </source>
</evidence>
<sequence>MSNAYLFDFHLFIQLRLSNMYINKRVSLTNRFIINHQNTPLTYNGGSRFFTRSGTAPRRRPCRHRPQLSRRVPRRDPAAALDGTLRRWGQRPLSEKMRPGESPEATAACAIREELSERVRVRILGGAGGAEAKQRVEEWESASYPASPPDFGFSKELLDPAISTEASQLFNEGKS</sequence>
<name>D3IVG5_PHYED</name>
<dbReference type="AlphaFoldDB" id="D3IVG5"/>
<protein>
    <submittedName>
        <fullName evidence="2">Uncharacterized protein</fullName>
    </submittedName>
</protein>
<dbReference type="PANTHER" id="PTHR36395:SF1">
    <property type="entry name" value="RING-H2 ZINC FINGER PROTEIN"/>
    <property type="match status" value="1"/>
</dbReference>
<accession>D3IVG5</accession>
<evidence type="ECO:0000313" key="2">
    <source>
        <dbReference type="EMBL" id="ADB85305.1"/>
    </source>
</evidence>
<feature type="region of interest" description="Disordered" evidence="1">
    <location>
        <begin position="127"/>
        <end position="155"/>
    </location>
</feature>
<feature type="compositionally biased region" description="Basic residues" evidence="1">
    <location>
        <begin position="57"/>
        <end position="73"/>
    </location>
</feature>
<feature type="region of interest" description="Disordered" evidence="1">
    <location>
        <begin position="52"/>
        <end position="80"/>
    </location>
</feature>